<comment type="subcellular location">
    <subcellularLocation>
        <location evidence="1">Virion</location>
    </subcellularLocation>
</comment>
<sequence>MTPYLNDQSTTEFKDFVQTGAVTWETKSLTSESAEGGLVMPTTIGDQVKSKVDALSPLRQLASSTTISSDSLDIVVERNSPNVGWVTETGARNETDPSQLEKRRIGVHELYAKLRLSQRLIDDAQIPIEEWLMGRIASQMAAIENKGFIQGDGINQPKGLLKYVGTHTAEWGKLQTFSTLVNGGFIDDASALEVLFKTLDSVKSEYLNNACWIMSRSAQSKLRQIKDPSTGHVLWHTGSGLAGEAANTLLGYPVVISDDMPALDPANSSISVAFGNFEQGYQIVDRQELSILRDPYSAKPYVEFYATRRVGGDVVDFDAIKLIHFGE</sequence>
<dbReference type="NCBIfam" id="TIGR01554">
    <property type="entry name" value="major_cap_HK97"/>
    <property type="match status" value="1"/>
</dbReference>
<evidence type="ECO:0000259" key="2">
    <source>
        <dbReference type="Pfam" id="PF05065"/>
    </source>
</evidence>
<dbReference type="EMBL" id="CP054719">
    <property type="protein sequence ID" value="QOL19411.1"/>
    <property type="molecule type" value="Genomic_DNA"/>
</dbReference>
<feature type="domain" description="Phage capsid-like C-terminal" evidence="2">
    <location>
        <begin position="36"/>
        <end position="324"/>
    </location>
</feature>
<evidence type="ECO:0000256" key="1">
    <source>
        <dbReference type="ARBA" id="ARBA00004328"/>
    </source>
</evidence>
<dbReference type="SUPFAM" id="SSF56563">
    <property type="entry name" value="Major capsid protein gp5"/>
    <property type="match status" value="1"/>
</dbReference>
<dbReference type="RefSeq" id="WP_350332164.1">
    <property type="nucleotide sequence ID" value="NZ_CP054719.1"/>
</dbReference>
<dbReference type="Pfam" id="PF05065">
    <property type="entry name" value="Phage_capsid"/>
    <property type="match status" value="1"/>
</dbReference>
<dbReference type="Gene3D" id="3.30.2400.10">
    <property type="entry name" value="Major capsid protein gp5"/>
    <property type="match status" value="1"/>
</dbReference>
<protein>
    <submittedName>
        <fullName evidence="3">Phage major capsid protein</fullName>
    </submittedName>
</protein>
<proteinExistence type="predicted"/>
<dbReference type="KEGG" id="pbal:CPBP_00163"/>
<gene>
    <name evidence="3" type="ORF">CPBP_00163</name>
</gene>
<organism evidence="3 4">
    <name type="scientific">Candidatus Bodocaedibacter vickermanii</name>
    <dbReference type="NCBI Taxonomy" id="2741701"/>
    <lineage>
        <taxon>Bacteria</taxon>
        <taxon>Pseudomonadati</taxon>
        <taxon>Pseudomonadota</taxon>
        <taxon>Alphaproteobacteria</taxon>
        <taxon>Holosporales</taxon>
        <taxon>Candidatus Paracaedibacteraceae</taxon>
        <taxon>Candidatus Bodocaedibacter</taxon>
    </lineage>
</organism>
<dbReference type="Gene3D" id="3.30.2320.10">
    <property type="entry name" value="hypothetical protein PF0899 domain"/>
    <property type="match status" value="1"/>
</dbReference>
<dbReference type="InterPro" id="IPR054612">
    <property type="entry name" value="Phage_capsid-like_C"/>
</dbReference>
<dbReference type="Proteomes" id="UP000594001">
    <property type="component" value="Chromosome"/>
</dbReference>
<reference evidence="3 4" key="1">
    <citation type="submission" date="2020-06" db="EMBL/GenBank/DDBJ databases">
        <title>The endosymbiont of the kinetoplastid Bodo saltans is a Paracaedibacter-like alpha-proteobacterium possessing a putative toxin-antitoxin system.</title>
        <authorList>
            <person name="Midha S."/>
            <person name="Rigden D.J."/>
            <person name="Siozios S."/>
            <person name="Hurst G.D.D."/>
            <person name="Jackson A.P."/>
        </authorList>
    </citation>
    <scope>NUCLEOTIDE SEQUENCE [LARGE SCALE GENOMIC DNA]</scope>
    <source>
        <strain evidence="3">Lake Konstanz</strain>
    </source>
</reference>
<evidence type="ECO:0000313" key="4">
    <source>
        <dbReference type="Proteomes" id="UP000594001"/>
    </source>
</evidence>
<dbReference type="AlphaFoldDB" id="A0A7L9RS90"/>
<keyword evidence="4" id="KW-1185">Reference proteome</keyword>
<name>A0A7L9RS90_9PROT</name>
<dbReference type="InterPro" id="IPR024455">
    <property type="entry name" value="Phage_capsid"/>
</dbReference>
<evidence type="ECO:0000313" key="3">
    <source>
        <dbReference type="EMBL" id="QOL19411.1"/>
    </source>
</evidence>
<accession>A0A7L9RS90</accession>